<sequence>MTQTKHAKKDAEKRVGSYIVGETLGEGSFAKVKKGTHEDSGKKVALKFITHDADPQSDTVIRLRREITIQKSLHHPHIARLLEVIEIAQNETCLVVELVEGKDLIDYIQDFPENRVPEREALKLFRQITSAVHHLHENGIVHRDIKLENVMVSHDGSCKLIDFGLASHWSMSQALKTPCGSSVYAAPEILTRRPYRGPKTDVWALGVLLYCIITGRIPWAGNNTTEQLYNTLHGRWSTVECTSKSLSDLICGCLQPDQEARFGIYDVMESEWMKGEARKRVPKRKLSGTILNIEADGHKREFSLNTT</sequence>
<name>A0A2P6NZI0_9EUKA</name>
<evidence type="ECO:0000256" key="8">
    <source>
        <dbReference type="PROSITE-ProRule" id="PRU10141"/>
    </source>
</evidence>
<dbReference type="EC" id="2.7.11.1" evidence="1"/>
<dbReference type="STRING" id="1890364.A0A2P6NZI0"/>
<dbReference type="EMBL" id="MDYQ01000003">
    <property type="protein sequence ID" value="PRP89366.1"/>
    <property type="molecule type" value="Genomic_DNA"/>
</dbReference>
<keyword evidence="5 8" id="KW-0067">ATP-binding</keyword>
<dbReference type="GO" id="GO:0035556">
    <property type="term" value="P:intracellular signal transduction"/>
    <property type="evidence" value="ECO:0007669"/>
    <property type="project" value="TreeGrafter"/>
</dbReference>
<evidence type="ECO:0000256" key="7">
    <source>
        <dbReference type="ARBA" id="ARBA00048679"/>
    </source>
</evidence>
<dbReference type="GO" id="GO:0005737">
    <property type="term" value="C:cytoplasm"/>
    <property type="evidence" value="ECO:0007669"/>
    <property type="project" value="TreeGrafter"/>
</dbReference>
<comment type="caution">
    <text evidence="11">The sequence shown here is derived from an EMBL/GenBank/DDBJ whole genome shotgun (WGS) entry which is preliminary data.</text>
</comment>
<evidence type="ECO:0000256" key="5">
    <source>
        <dbReference type="ARBA" id="ARBA00022840"/>
    </source>
</evidence>
<comment type="catalytic activity">
    <reaction evidence="7">
        <text>L-seryl-[protein] + ATP = O-phospho-L-seryl-[protein] + ADP + H(+)</text>
        <dbReference type="Rhea" id="RHEA:17989"/>
        <dbReference type="Rhea" id="RHEA-COMP:9863"/>
        <dbReference type="Rhea" id="RHEA-COMP:11604"/>
        <dbReference type="ChEBI" id="CHEBI:15378"/>
        <dbReference type="ChEBI" id="CHEBI:29999"/>
        <dbReference type="ChEBI" id="CHEBI:30616"/>
        <dbReference type="ChEBI" id="CHEBI:83421"/>
        <dbReference type="ChEBI" id="CHEBI:456216"/>
        <dbReference type="EC" id="2.7.11.1"/>
    </reaction>
</comment>
<feature type="domain" description="Protein kinase" evidence="10">
    <location>
        <begin position="18"/>
        <end position="273"/>
    </location>
</feature>
<dbReference type="PANTHER" id="PTHR24346">
    <property type="entry name" value="MAP/MICROTUBULE AFFINITY-REGULATING KINASE"/>
    <property type="match status" value="1"/>
</dbReference>
<dbReference type="InterPro" id="IPR011009">
    <property type="entry name" value="Kinase-like_dom_sf"/>
</dbReference>
<dbReference type="InterPro" id="IPR008271">
    <property type="entry name" value="Ser/Thr_kinase_AS"/>
</dbReference>
<keyword evidence="2 9" id="KW-0723">Serine/threonine-protein kinase</keyword>
<keyword evidence="3 8" id="KW-0547">Nucleotide-binding</keyword>
<dbReference type="FunFam" id="1.10.510.10:FF:000571">
    <property type="entry name" value="Maternal embryonic leucine zipper kinase"/>
    <property type="match status" value="1"/>
</dbReference>
<dbReference type="PROSITE" id="PS00108">
    <property type="entry name" value="PROTEIN_KINASE_ST"/>
    <property type="match status" value="1"/>
</dbReference>
<evidence type="ECO:0000259" key="10">
    <source>
        <dbReference type="PROSITE" id="PS50011"/>
    </source>
</evidence>
<evidence type="ECO:0000313" key="11">
    <source>
        <dbReference type="EMBL" id="PRP89366.1"/>
    </source>
</evidence>
<feature type="binding site" evidence="8">
    <location>
        <position position="47"/>
    </location>
    <ligand>
        <name>ATP</name>
        <dbReference type="ChEBI" id="CHEBI:30616"/>
    </ligand>
</feature>
<gene>
    <name evidence="11" type="ORF">PROFUN_01229</name>
</gene>
<dbReference type="GO" id="GO:0005524">
    <property type="term" value="F:ATP binding"/>
    <property type="evidence" value="ECO:0007669"/>
    <property type="project" value="UniProtKB-UniRule"/>
</dbReference>
<evidence type="ECO:0000256" key="6">
    <source>
        <dbReference type="ARBA" id="ARBA00047899"/>
    </source>
</evidence>
<dbReference type="SUPFAM" id="SSF56112">
    <property type="entry name" value="Protein kinase-like (PK-like)"/>
    <property type="match status" value="1"/>
</dbReference>
<dbReference type="InParanoid" id="A0A2P6NZI0"/>
<dbReference type="SMART" id="SM00220">
    <property type="entry name" value="S_TKc"/>
    <property type="match status" value="1"/>
</dbReference>
<protein>
    <recommendedName>
        <fullName evidence="1">non-specific serine/threonine protein kinase</fullName>
        <ecNumber evidence="1">2.7.11.1</ecNumber>
    </recommendedName>
</protein>
<dbReference type="OrthoDB" id="193931at2759"/>
<dbReference type="Proteomes" id="UP000241769">
    <property type="component" value="Unassembled WGS sequence"/>
</dbReference>
<dbReference type="InterPro" id="IPR017441">
    <property type="entry name" value="Protein_kinase_ATP_BS"/>
</dbReference>
<evidence type="ECO:0000256" key="2">
    <source>
        <dbReference type="ARBA" id="ARBA00022527"/>
    </source>
</evidence>
<comment type="similarity">
    <text evidence="9">Belongs to the protein kinase superfamily.</text>
</comment>
<dbReference type="AlphaFoldDB" id="A0A2P6NZI0"/>
<dbReference type="PROSITE" id="PS50011">
    <property type="entry name" value="PROTEIN_KINASE_DOM"/>
    <property type="match status" value="1"/>
</dbReference>
<organism evidence="11 12">
    <name type="scientific">Planoprotostelium fungivorum</name>
    <dbReference type="NCBI Taxonomy" id="1890364"/>
    <lineage>
        <taxon>Eukaryota</taxon>
        <taxon>Amoebozoa</taxon>
        <taxon>Evosea</taxon>
        <taxon>Variosea</taxon>
        <taxon>Cavosteliida</taxon>
        <taxon>Cavosteliaceae</taxon>
        <taxon>Planoprotostelium</taxon>
    </lineage>
</organism>
<evidence type="ECO:0000256" key="1">
    <source>
        <dbReference type="ARBA" id="ARBA00012513"/>
    </source>
</evidence>
<dbReference type="Pfam" id="PF00069">
    <property type="entry name" value="Pkinase"/>
    <property type="match status" value="1"/>
</dbReference>
<evidence type="ECO:0000256" key="9">
    <source>
        <dbReference type="RuleBase" id="RU000304"/>
    </source>
</evidence>
<dbReference type="PANTHER" id="PTHR24346:SF30">
    <property type="entry name" value="MATERNAL EMBRYONIC LEUCINE ZIPPER KINASE"/>
    <property type="match status" value="1"/>
</dbReference>
<proteinExistence type="inferred from homology"/>
<evidence type="ECO:0000256" key="3">
    <source>
        <dbReference type="ARBA" id="ARBA00022741"/>
    </source>
</evidence>
<keyword evidence="4 11" id="KW-0808">Transferase</keyword>
<keyword evidence="12" id="KW-1185">Reference proteome</keyword>
<dbReference type="InterPro" id="IPR000719">
    <property type="entry name" value="Prot_kinase_dom"/>
</dbReference>
<comment type="catalytic activity">
    <reaction evidence="6">
        <text>L-threonyl-[protein] + ATP = O-phospho-L-threonyl-[protein] + ADP + H(+)</text>
        <dbReference type="Rhea" id="RHEA:46608"/>
        <dbReference type="Rhea" id="RHEA-COMP:11060"/>
        <dbReference type="Rhea" id="RHEA-COMP:11605"/>
        <dbReference type="ChEBI" id="CHEBI:15378"/>
        <dbReference type="ChEBI" id="CHEBI:30013"/>
        <dbReference type="ChEBI" id="CHEBI:30616"/>
        <dbReference type="ChEBI" id="CHEBI:61977"/>
        <dbReference type="ChEBI" id="CHEBI:456216"/>
        <dbReference type="EC" id="2.7.11.1"/>
    </reaction>
</comment>
<keyword evidence="4 11" id="KW-0418">Kinase</keyword>
<evidence type="ECO:0000256" key="4">
    <source>
        <dbReference type="ARBA" id="ARBA00022777"/>
    </source>
</evidence>
<reference evidence="11 12" key="1">
    <citation type="journal article" date="2018" name="Genome Biol. Evol.">
        <title>Multiple Roots of Fruiting Body Formation in Amoebozoa.</title>
        <authorList>
            <person name="Hillmann F."/>
            <person name="Forbes G."/>
            <person name="Novohradska S."/>
            <person name="Ferling I."/>
            <person name="Riege K."/>
            <person name="Groth M."/>
            <person name="Westermann M."/>
            <person name="Marz M."/>
            <person name="Spaller T."/>
            <person name="Winckler T."/>
            <person name="Schaap P."/>
            <person name="Glockner G."/>
        </authorList>
    </citation>
    <scope>NUCLEOTIDE SEQUENCE [LARGE SCALE GENOMIC DNA]</scope>
    <source>
        <strain evidence="11 12">Jena</strain>
    </source>
</reference>
<evidence type="ECO:0000313" key="12">
    <source>
        <dbReference type="Proteomes" id="UP000241769"/>
    </source>
</evidence>
<dbReference type="GO" id="GO:0004674">
    <property type="term" value="F:protein serine/threonine kinase activity"/>
    <property type="evidence" value="ECO:0007669"/>
    <property type="project" value="UniProtKB-KW"/>
</dbReference>
<accession>A0A2P6NZI0</accession>
<dbReference type="Gene3D" id="1.10.510.10">
    <property type="entry name" value="Transferase(Phosphotransferase) domain 1"/>
    <property type="match status" value="1"/>
</dbReference>
<dbReference type="PROSITE" id="PS00107">
    <property type="entry name" value="PROTEIN_KINASE_ATP"/>
    <property type="match status" value="1"/>
</dbReference>